<proteinExistence type="predicted"/>
<dbReference type="Pfam" id="PF12697">
    <property type="entry name" value="Abhydrolase_6"/>
    <property type="match status" value="1"/>
</dbReference>
<protein>
    <submittedName>
        <fullName evidence="2">Pimeloyl-ACP methyl ester carboxylesterase</fullName>
    </submittedName>
</protein>
<organism evidence="2 3">
    <name type="scientific">Tindallia californiensis</name>
    <dbReference type="NCBI Taxonomy" id="159292"/>
    <lineage>
        <taxon>Bacteria</taxon>
        <taxon>Bacillati</taxon>
        <taxon>Bacillota</taxon>
        <taxon>Clostridia</taxon>
        <taxon>Peptostreptococcales</taxon>
        <taxon>Tindalliaceae</taxon>
        <taxon>Tindallia</taxon>
    </lineage>
</organism>
<dbReference type="RefSeq" id="WP_093310371.1">
    <property type="nucleotide sequence ID" value="NZ_FNPV01000001.1"/>
</dbReference>
<name>A0A1H3J0U3_9FIRM</name>
<evidence type="ECO:0000313" key="2">
    <source>
        <dbReference type="EMBL" id="SDY33215.1"/>
    </source>
</evidence>
<dbReference type="PANTHER" id="PTHR43798">
    <property type="entry name" value="MONOACYLGLYCEROL LIPASE"/>
    <property type="match status" value="1"/>
</dbReference>
<keyword evidence="3" id="KW-1185">Reference proteome</keyword>
<dbReference type="InterPro" id="IPR000073">
    <property type="entry name" value="AB_hydrolase_1"/>
</dbReference>
<evidence type="ECO:0000259" key="1">
    <source>
        <dbReference type="Pfam" id="PF12697"/>
    </source>
</evidence>
<dbReference type="OrthoDB" id="9775557at2"/>
<dbReference type="SUPFAM" id="SSF53474">
    <property type="entry name" value="alpha/beta-Hydrolases"/>
    <property type="match status" value="1"/>
</dbReference>
<dbReference type="Proteomes" id="UP000199230">
    <property type="component" value="Unassembled WGS sequence"/>
</dbReference>
<dbReference type="InterPro" id="IPR050266">
    <property type="entry name" value="AB_hydrolase_sf"/>
</dbReference>
<evidence type="ECO:0000313" key="3">
    <source>
        <dbReference type="Proteomes" id="UP000199230"/>
    </source>
</evidence>
<dbReference type="AlphaFoldDB" id="A0A1H3J0U3"/>
<gene>
    <name evidence="2" type="ORF">SAMN05192546_101357</name>
</gene>
<sequence length="254" mass="29483">MTKKLEFQRQGEGPTILFLHGLGSNKQCWKDTIEKLKADFHCVTLDLYGHGENRDVPDQPNLETTAEEIVQMLQMVKWKPSAIVGHSLGGMLALMIELKQPKQAEKLVLLDTPTRQIRFWILKRMVMNTLNKNFDKAIEKQYAHMTGDMDLYHQLVATCKETDRRAYLCYMKSLLYTELHEKVKNVQIPIHLILSRSLAPSETLQEKVIKKYGFDHLPEENIHRNIKSGHFTMIEKPAEFAITLRNIVERSRQA</sequence>
<dbReference type="InterPro" id="IPR029058">
    <property type="entry name" value="AB_hydrolase_fold"/>
</dbReference>
<feature type="domain" description="AB hydrolase-1" evidence="1">
    <location>
        <begin position="16"/>
        <end position="241"/>
    </location>
</feature>
<dbReference type="STRING" id="159292.SAMN05192546_101357"/>
<reference evidence="2 3" key="1">
    <citation type="submission" date="2016-10" db="EMBL/GenBank/DDBJ databases">
        <authorList>
            <person name="de Groot N.N."/>
        </authorList>
    </citation>
    <scope>NUCLEOTIDE SEQUENCE [LARGE SCALE GENOMIC DNA]</scope>
    <source>
        <strain evidence="2 3">APO</strain>
    </source>
</reference>
<accession>A0A1H3J0U3</accession>
<dbReference type="PRINTS" id="PR00111">
    <property type="entry name" value="ABHYDROLASE"/>
</dbReference>
<dbReference type="Gene3D" id="3.40.50.1820">
    <property type="entry name" value="alpha/beta hydrolase"/>
    <property type="match status" value="1"/>
</dbReference>
<dbReference type="EMBL" id="FNPV01000001">
    <property type="protein sequence ID" value="SDY33215.1"/>
    <property type="molecule type" value="Genomic_DNA"/>
</dbReference>